<feature type="transmembrane region" description="Helical" evidence="1">
    <location>
        <begin position="71"/>
        <end position="91"/>
    </location>
</feature>
<feature type="transmembrane region" description="Helical" evidence="1">
    <location>
        <begin position="488"/>
        <end position="515"/>
    </location>
</feature>
<dbReference type="SUPFAM" id="SSF81321">
    <property type="entry name" value="Family A G protein-coupled receptor-like"/>
    <property type="match status" value="1"/>
</dbReference>
<organism evidence="2 3">
    <name type="scientific">Pristionchus mayeri</name>
    <dbReference type="NCBI Taxonomy" id="1317129"/>
    <lineage>
        <taxon>Eukaryota</taxon>
        <taxon>Metazoa</taxon>
        <taxon>Ecdysozoa</taxon>
        <taxon>Nematoda</taxon>
        <taxon>Chromadorea</taxon>
        <taxon>Rhabditida</taxon>
        <taxon>Rhabditina</taxon>
        <taxon>Diplogasteromorpha</taxon>
        <taxon>Diplogasteroidea</taxon>
        <taxon>Neodiplogasteridae</taxon>
        <taxon>Pristionchus</taxon>
    </lineage>
</organism>
<dbReference type="EMBL" id="BTRK01000002">
    <property type="protein sequence ID" value="GMR34571.1"/>
    <property type="molecule type" value="Genomic_DNA"/>
</dbReference>
<dbReference type="Pfam" id="PF10326">
    <property type="entry name" value="7TM_GPCR_Str"/>
    <property type="match status" value="2"/>
</dbReference>
<keyword evidence="1" id="KW-0812">Transmembrane</keyword>
<feature type="non-terminal residue" evidence="2">
    <location>
        <position position="1"/>
    </location>
</feature>
<feature type="transmembrane region" description="Helical" evidence="1">
    <location>
        <begin position="445"/>
        <end position="467"/>
    </location>
</feature>
<feature type="transmembrane region" description="Helical" evidence="1">
    <location>
        <begin position="28"/>
        <end position="46"/>
    </location>
</feature>
<dbReference type="InterPro" id="IPR019428">
    <property type="entry name" value="7TM_GPCR_serpentine_rcpt_Str"/>
</dbReference>
<feature type="transmembrane region" description="Helical" evidence="1">
    <location>
        <begin position="344"/>
        <end position="364"/>
    </location>
</feature>
<feature type="transmembrane region" description="Helical" evidence="1">
    <location>
        <begin position="384"/>
        <end position="407"/>
    </location>
</feature>
<dbReference type="PANTHER" id="PTHR22943:SF248">
    <property type="entry name" value="SEVEN TM RECEPTOR"/>
    <property type="match status" value="1"/>
</dbReference>
<evidence type="ECO:0000313" key="2">
    <source>
        <dbReference type="EMBL" id="GMR34571.1"/>
    </source>
</evidence>
<sequence>AIAMCLNVIALTLIFTKSRKEISQYRKLLVIFLISGIGFAVLHMILSPTCVMRENAFITYGSGWITDMRFIAVYFGVASMSFLILAMHFIYRAMVLSSKTYATVTISTRNILEIILILIVELTVWTVLCAVFLSYQSEYAPTVARLTADLENFPTSNHEGRLLMFLGTVDGKLNLPPFLAILSMILLCGVSLSLIIWSSVRIVSVLNDKQHRSSTWRKYNYQLFVALYLQFLGPLVLLYIPCMAFLLLPFVPGHGLSSPGWLLSLFYSIYPIGVAMCLILLALYLIYTKSRKEIGQYRKLLVIFLLSGVFFALLHVILSPTTILRENAFITYSGSGWVTDMRFIAVYYGVVSISFIILAMQFLYRAMVLSRKTTAVVEVSRKNIAQIIIIIIVQLVVWVILCLVLSYRTEYQPTIARLTADLEDFPENDHDNRLLIDNELNIPPFLAIVAMLLICGCSLTMIIWSTIRIVRVLNDEQHQSSRWKKYNYQLFVALYLQFLGPLFLLYIPCITYLLLPFVPGHGVSSPPWMMSLFYSIYPIVDPLVMILFIRDYRRGLINILRKAVFMNALDESTVVAVGNQRS</sequence>
<name>A0AAN4Z8X0_9BILA</name>
<proteinExistence type="predicted"/>
<evidence type="ECO:0000313" key="3">
    <source>
        <dbReference type="Proteomes" id="UP001328107"/>
    </source>
</evidence>
<feature type="non-terminal residue" evidence="2">
    <location>
        <position position="582"/>
    </location>
</feature>
<evidence type="ECO:0008006" key="4">
    <source>
        <dbReference type="Google" id="ProtNLM"/>
    </source>
</evidence>
<protein>
    <recommendedName>
        <fullName evidence="4">G protein-coupled receptor</fullName>
    </recommendedName>
</protein>
<keyword evidence="3" id="KW-1185">Reference proteome</keyword>
<dbReference type="Proteomes" id="UP001328107">
    <property type="component" value="Unassembled WGS sequence"/>
</dbReference>
<feature type="transmembrane region" description="Helical" evidence="1">
    <location>
        <begin position="268"/>
        <end position="288"/>
    </location>
</feature>
<feature type="transmembrane region" description="Helical" evidence="1">
    <location>
        <begin position="221"/>
        <end position="248"/>
    </location>
</feature>
<accession>A0AAN4Z8X0</accession>
<dbReference type="Gene3D" id="1.20.1070.10">
    <property type="entry name" value="Rhodopsin 7-helix transmembrane proteins"/>
    <property type="match status" value="1"/>
</dbReference>
<feature type="transmembrane region" description="Helical" evidence="1">
    <location>
        <begin position="178"/>
        <end position="200"/>
    </location>
</feature>
<keyword evidence="1" id="KW-0472">Membrane</keyword>
<feature type="transmembrane region" description="Helical" evidence="1">
    <location>
        <begin position="111"/>
        <end position="135"/>
    </location>
</feature>
<comment type="caution">
    <text evidence="2">The sequence shown here is derived from an EMBL/GenBank/DDBJ whole genome shotgun (WGS) entry which is preliminary data.</text>
</comment>
<evidence type="ECO:0000256" key="1">
    <source>
        <dbReference type="SAM" id="Phobius"/>
    </source>
</evidence>
<feature type="transmembrane region" description="Helical" evidence="1">
    <location>
        <begin position="527"/>
        <end position="549"/>
    </location>
</feature>
<keyword evidence="1" id="KW-1133">Transmembrane helix</keyword>
<reference evidence="3" key="1">
    <citation type="submission" date="2022-10" db="EMBL/GenBank/DDBJ databases">
        <title>Genome assembly of Pristionchus species.</title>
        <authorList>
            <person name="Yoshida K."/>
            <person name="Sommer R.J."/>
        </authorList>
    </citation>
    <scope>NUCLEOTIDE SEQUENCE [LARGE SCALE GENOMIC DNA]</scope>
    <source>
        <strain evidence="3">RS5460</strain>
    </source>
</reference>
<gene>
    <name evidence="2" type="ORF">PMAYCL1PPCAC_04766</name>
</gene>
<dbReference type="PANTHER" id="PTHR22943">
    <property type="entry name" value="7-TRANSMEMBRANE DOMAIN RECEPTOR C.ELEGANS"/>
    <property type="match status" value="1"/>
</dbReference>
<dbReference type="AlphaFoldDB" id="A0AAN4Z8X0"/>
<feature type="transmembrane region" description="Helical" evidence="1">
    <location>
        <begin position="300"/>
        <end position="324"/>
    </location>
</feature>